<sequence length="213" mass="23907">MQIPQIRLQSTPMKIGLNIEQPVQQIEQKAAVQSIEQPKAILEIQTTPGKLTIDQSKAREDMDLKSLSRRVDEFAQQGYQDWLAGMARRAQQGTELRHIEKGGNPLAEQARQNSKGPEKQFNLGWIPSPFSVKLDYQPAEVKIEATAQKPIIDAQINRMNHTYTPGSVDVEILQKNALDIDFINLSLPARSLPLHALKGETPKVRGGDEWRLA</sequence>
<dbReference type="Pfam" id="PF20074">
    <property type="entry name" value="DUF6470"/>
    <property type="match status" value="1"/>
</dbReference>
<dbReference type="Proteomes" id="UP000214618">
    <property type="component" value="Chromosome"/>
</dbReference>
<gene>
    <name evidence="1" type="ORF">BS1321_13485</name>
</gene>
<protein>
    <submittedName>
        <fullName evidence="1">Uncharacterized protein</fullName>
    </submittedName>
</protein>
<organism evidence="1 2">
    <name type="scientific">Peribacillus simplex NBRC 15720 = DSM 1321</name>
    <dbReference type="NCBI Taxonomy" id="1349754"/>
    <lineage>
        <taxon>Bacteria</taxon>
        <taxon>Bacillati</taxon>
        <taxon>Bacillota</taxon>
        <taxon>Bacilli</taxon>
        <taxon>Bacillales</taxon>
        <taxon>Bacillaceae</taxon>
        <taxon>Peribacillus</taxon>
    </lineage>
</organism>
<accession>A0A223EHX5</accession>
<proteinExistence type="predicted"/>
<evidence type="ECO:0000313" key="2">
    <source>
        <dbReference type="Proteomes" id="UP000214618"/>
    </source>
</evidence>
<dbReference type="RefSeq" id="WP_069981778.1">
    <property type="nucleotide sequence ID" value="NZ_BCVO01000029.1"/>
</dbReference>
<dbReference type="EMBL" id="CP017704">
    <property type="protein sequence ID" value="ASS94844.1"/>
    <property type="molecule type" value="Genomic_DNA"/>
</dbReference>
<dbReference type="InterPro" id="IPR045527">
    <property type="entry name" value="DUF6470"/>
</dbReference>
<reference evidence="1 2" key="1">
    <citation type="submission" date="2016-10" db="EMBL/GenBank/DDBJ databases">
        <title>The whole genome sequencing and assembly of Bacillus simplex DSM 1321 strain.</title>
        <authorList>
            <person name="Park M.-K."/>
            <person name="Lee Y.-J."/>
            <person name="Yi H."/>
            <person name="Bahn Y.-S."/>
            <person name="Kim J.F."/>
            <person name="Lee D.-W."/>
        </authorList>
    </citation>
    <scope>NUCLEOTIDE SEQUENCE [LARGE SCALE GENOMIC DNA]</scope>
    <source>
        <strain evidence="1 2">DSM 1321</strain>
    </source>
</reference>
<name>A0A223EHX5_9BACI</name>
<dbReference type="GeneID" id="56473760"/>
<dbReference type="AlphaFoldDB" id="A0A223EHX5"/>
<evidence type="ECO:0000313" key="1">
    <source>
        <dbReference type="EMBL" id="ASS94844.1"/>
    </source>
</evidence>